<protein>
    <submittedName>
        <fullName evidence="2">Thioredoxin family protein</fullName>
    </submittedName>
</protein>
<evidence type="ECO:0000313" key="3">
    <source>
        <dbReference type="Proteomes" id="UP001596461"/>
    </source>
</evidence>
<keyword evidence="3" id="KW-1185">Reference proteome</keyword>
<reference evidence="2 3" key="1">
    <citation type="journal article" date="2019" name="Int. J. Syst. Evol. Microbiol.">
        <title>The Global Catalogue of Microorganisms (GCM) 10K type strain sequencing project: providing services to taxonomists for standard genome sequencing and annotation.</title>
        <authorList>
            <consortium name="The Broad Institute Genomics Platform"/>
            <consortium name="The Broad Institute Genome Sequencing Center for Infectious Disease"/>
            <person name="Wu L."/>
            <person name="Ma J."/>
        </authorList>
    </citation>
    <scope>NUCLEOTIDE SEQUENCE [LARGE SCALE GENOMIC DNA]</scope>
    <source>
        <strain evidence="2 3">DT31</strain>
    </source>
</reference>
<dbReference type="InterPro" id="IPR036249">
    <property type="entry name" value="Thioredoxin-like_sf"/>
</dbReference>
<proteinExistence type="predicted"/>
<name>A0ABD5WD26_9EURY</name>
<dbReference type="AlphaFoldDB" id="A0ABD5WD26"/>
<organism evidence="2 3">
    <name type="scientific">Halobaculum lipolyticum</name>
    <dbReference type="NCBI Taxonomy" id="3032001"/>
    <lineage>
        <taxon>Archaea</taxon>
        <taxon>Methanobacteriati</taxon>
        <taxon>Methanobacteriota</taxon>
        <taxon>Stenosarchaea group</taxon>
        <taxon>Halobacteria</taxon>
        <taxon>Halobacteriales</taxon>
        <taxon>Haloferacaceae</taxon>
        <taxon>Halobaculum</taxon>
    </lineage>
</organism>
<dbReference type="Pfam" id="PF00085">
    <property type="entry name" value="Thioredoxin"/>
    <property type="match status" value="1"/>
</dbReference>
<feature type="domain" description="Thioredoxin" evidence="1">
    <location>
        <begin position="124"/>
        <end position="236"/>
    </location>
</feature>
<dbReference type="EMBL" id="JBHTAH010000015">
    <property type="protein sequence ID" value="MFC7070933.1"/>
    <property type="molecule type" value="Genomic_DNA"/>
</dbReference>
<gene>
    <name evidence="2" type="ORF">ACFQL9_14890</name>
</gene>
<evidence type="ECO:0000313" key="2">
    <source>
        <dbReference type="EMBL" id="MFC7070933.1"/>
    </source>
</evidence>
<dbReference type="Gene3D" id="3.40.30.10">
    <property type="entry name" value="Glutaredoxin"/>
    <property type="match status" value="1"/>
</dbReference>
<comment type="caution">
    <text evidence="2">The sequence shown here is derived from an EMBL/GenBank/DDBJ whole genome shotgun (WGS) entry which is preliminary data.</text>
</comment>
<evidence type="ECO:0000259" key="1">
    <source>
        <dbReference type="PROSITE" id="PS51352"/>
    </source>
</evidence>
<dbReference type="RefSeq" id="WP_284032646.1">
    <property type="nucleotide sequence ID" value="NZ_CP126154.1"/>
</dbReference>
<dbReference type="GeneID" id="81124515"/>
<sequence length="236" mass="25354">MAADPTAGPPSDPPDTEAMLDRLIDVGAVREDDDGSLHVSAALHDIVDLYEQSYGDLPEREFTEAVADAFGLEYSEAVARIDEQGVTREEFVAYLSLRAHFEDEGEPVPDPVERATMAAIVTEIAPATPVPQAMRELADDEVDEFLAANDRAVVFVWRLRCDPCDRMKADIEATLESFPADVAVAGIDGEAAPGFRRRFDVDSAPAVVCVADGEATAVETGYRSPEALAALVDDAV</sequence>
<dbReference type="SUPFAM" id="SSF52833">
    <property type="entry name" value="Thioredoxin-like"/>
    <property type="match status" value="1"/>
</dbReference>
<accession>A0ABD5WD26</accession>
<dbReference type="PROSITE" id="PS51352">
    <property type="entry name" value="THIOREDOXIN_2"/>
    <property type="match status" value="1"/>
</dbReference>
<dbReference type="Proteomes" id="UP001596461">
    <property type="component" value="Unassembled WGS sequence"/>
</dbReference>
<dbReference type="CDD" id="cd02947">
    <property type="entry name" value="TRX_family"/>
    <property type="match status" value="1"/>
</dbReference>
<dbReference type="InterPro" id="IPR013766">
    <property type="entry name" value="Thioredoxin_domain"/>
</dbReference>